<dbReference type="Proteomes" id="UP001153069">
    <property type="component" value="Unassembled WGS sequence"/>
</dbReference>
<evidence type="ECO:0000313" key="3">
    <source>
        <dbReference type="Proteomes" id="UP001153069"/>
    </source>
</evidence>
<dbReference type="SUPFAM" id="SSF101386">
    <property type="entry name" value="all-alpha NTP pyrophosphatases"/>
    <property type="match status" value="2"/>
</dbReference>
<dbReference type="EMBL" id="CAICTM010000037">
    <property type="protein sequence ID" value="CAB9498381.1"/>
    <property type="molecule type" value="Genomic_DNA"/>
</dbReference>
<dbReference type="AlphaFoldDB" id="A0A9N8DAQ0"/>
<proteinExistence type="predicted"/>
<dbReference type="GO" id="GO:0047429">
    <property type="term" value="F:nucleoside triphosphate diphosphatase activity"/>
    <property type="evidence" value="ECO:0007669"/>
    <property type="project" value="InterPro"/>
</dbReference>
<name>A0A9N8DAQ0_9STRA</name>
<dbReference type="Gene3D" id="1.10.287.1080">
    <property type="entry name" value="MazG-like"/>
    <property type="match status" value="2"/>
</dbReference>
<feature type="region of interest" description="Disordered" evidence="1">
    <location>
        <begin position="1"/>
        <end position="25"/>
    </location>
</feature>
<evidence type="ECO:0000256" key="1">
    <source>
        <dbReference type="SAM" id="MobiDB-lite"/>
    </source>
</evidence>
<accession>A0A9N8DAQ0</accession>
<dbReference type="PANTHER" id="PTHR46523">
    <property type="entry name" value="DCTP PYROPHOSPHATASE 1"/>
    <property type="match status" value="1"/>
</dbReference>
<organism evidence="2 3">
    <name type="scientific">Seminavis robusta</name>
    <dbReference type="NCBI Taxonomy" id="568900"/>
    <lineage>
        <taxon>Eukaryota</taxon>
        <taxon>Sar</taxon>
        <taxon>Stramenopiles</taxon>
        <taxon>Ochrophyta</taxon>
        <taxon>Bacillariophyta</taxon>
        <taxon>Bacillariophyceae</taxon>
        <taxon>Bacillariophycidae</taxon>
        <taxon>Naviculales</taxon>
        <taxon>Naviculaceae</taxon>
        <taxon>Seminavis</taxon>
    </lineage>
</organism>
<protein>
    <submittedName>
        <fullName evidence="2">dCTP pyrophosphatase 1</fullName>
    </submittedName>
</protein>
<keyword evidence="3" id="KW-1185">Reference proteome</keyword>
<dbReference type="GO" id="GO:0009143">
    <property type="term" value="P:nucleoside triphosphate catabolic process"/>
    <property type="evidence" value="ECO:0007669"/>
    <property type="project" value="InterPro"/>
</dbReference>
<dbReference type="PANTHER" id="PTHR46523:SF1">
    <property type="entry name" value="DCTP PYROPHOSPHATASE 1"/>
    <property type="match status" value="1"/>
</dbReference>
<dbReference type="OrthoDB" id="411123at2759"/>
<comment type="caution">
    <text evidence="2">The sequence shown here is derived from an EMBL/GenBank/DDBJ whole genome shotgun (WGS) entry which is preliminary data.</text>
</comment>
<feature type="compositionally biased region" description="Polar residues" evidence="1">
    <location>
        <begin position="16"/>
        <end position="25"/>
    </location>
</feature>
<dbReference type="InterPro" id="IPR052555">
    <property type="entry name" value="dCTP_Pyrophosphatase"/>
</dbReference>
<feature type="region of interest" description="Disordered" evidence="1">
    <location>
        <begin position="70"/>
        <end position="94"/>
    </location>
</feature>
<gene>
    <name evidence="2" type="ORF">SEMRO_37_G023130.1</name>
</gene>
<evidence type="ECO:0000313" key="2">
    <source>
        <dbReference type="EMBL" id="CAB9498381.1"/>
    </source>
</evidence>
<sequence>MNQSPKSVAGNIFGTFPSQDHTPNTKTAVPMTTKVDNDRIHHPRSLIFELTGLVGELACVFLKHVPLDPEPGSSKEASSLETHSNDKEQDDFVISKPTANEEVARSMGKILLKLFELSHSLSIKLGGAIRRKMALNNKKYPAEICRGKAGKYTEYSSITGISKEVGQSTLHENEEDSEQETLSSFLESLESLREDISQFARAREWARYHTPRNLVLALLGELGELAELFQWRGDSSGIESISAKDLDKIGQELADVTIYLLRLSDVCGVDLKCEVEESL</sequence>
<reference evidence="2" key="1">
    <citation type="submission" date="2020-06" db="EMBL/GenBank/DDBJ databases">
        <authorList>
            <consortium name="Plant Systems Biology data submission"/>
        </authorList>
    </citation>
    <scope>NUCLEOTIDE SEQUENCE</scope>
    <source>
        <strain evidence="2">D6</strain>
    </source>
</reference>